<dbReference type="PANTHER" id="PTHR44591:SF3">
    <property type="entry name" value="RESPONSE REGULATORY DOMAIN-CONTAINING PROTEIN"/>
    <property type="match status" value="1"/>
</dbReference>
<dbReference type="InterPro" id="IPR050595">
    <property type="entry name" value="Bact_response_regulator"/>
</dbReference>
<dbReference type="Gene3D" id="3.40.50.2300">
    <property type="match status" value="1"/>
</dbReference>
<dbReference type="AlphaFoldDB" id="A0A1I3X7C7"/>
<name>A0A1I3X7C7_9PROT</name>
<protein>
    <submittedName>
        <fullName evidence="4">Response regulator receiver domain-containing protein</fullName>
    </submittedName>
</protein>
<keyword evidence="1 2" id="KW-0597">Phosphoprotein</keyword>
<sequence length="154" mass="16087">MDIGAVSSTDCTMVVVVDDEPDIAREIAEGLAADGFQTMVAASAEQVLALLDRDGGRIAVVVTDLRMPGMDGLGLIRLLRDPAHGLAAPEIVMMSGHASDAEKRAARMAGALAVLNKPFAWDDLARAVDQGLDLARARRAALSVRDASRDPAPG</sequence>
<keyword evidence="5" id="KW-1185">Reference proteome</keyword>
<dbReference type="SMART" id="SM00448">
    <property type="entry name" value="REC"/>
    <property type="match status" value="1"/>
</dbReference>
<dbReference type="Proteomes" id="UP000199473">
    <property type="component" value="Unassembled WGS sequence"/>
</dbReference>
<dbReference type="GO" id="GO:0000160">
    <property type="term" value="P:phosphorelay signal transduction system"/>
    <property type="evidence" value="ECO:0007669"/>
    <property type="project" value="InterPro"/>
</dbReference>
<dbReference type="SUPFAM" id="SSF52172">
    <property type="entry name" value="CheY-like"/>
    <property type="match status" value="1"/>
</dbReference>
<dbReference type="InterPro" id="IPR011006">
    <property type="entry name" value="CheY-like_superfamily"/>
</dbReference>
<dbReference type="InterPro" id="IPR001789">
    <property type="entry name" value="Sig_transdc_resp-reg_receiver"/>
</dbReference>
<evidence type="ECO:0000313" key="5">
    <source>
        <dbReference type="Proteomes" id="UP000199473"/>
    </source>
</evidence>
<evidence type="ECO:0000313" key="4">
    <source>
        <dbReference type="EMBL" id="SFK15197.1"/>
    </source>
</evidence>
<dbReference type="CDD" id="cd00156">
    <property type="entry name" value="REC"/>
    <property type="match status" value="1"/>
</dbReference>
<feature type="modified residue" description="4-aspartylphosphate" evidence="2">
    <location>
        <position position="64"/>
    </location>
</feature>
<dbReference type="PROSITE" id="PS50110">
    <property type="entry name" value="RESPONSE_REGULATORY"/>
    <property type="match status" value="1"/>
</dbReference>
<dbReference type="OrthoDB" id="9800897at2"/>
<gene>
    <name evidence="4" type="ORF">SAMN02745775_10123</name>
</gene>
<evidence type="ECO:0000259" key="3">
    <source>
        <dbReference type="PROSITE" id="PS50110"/>
    </source>
</evidence>
<evidence type="ECO:0000256" key="1">
    <source>
        <dbReference type="ARBA" id="ARBA00022553"/>
    </source>
</evidence>
<dbReference type="PANTHER" id="PTHR44591">
    <property type="entry name" value="STRESS RESPONSE REGULATOR PROTEIN 1"/>
    <property type="match status" value="1"/>
</dbReference>
<reference evidence="4 5" key="1">
    <citation type="submission" date="2016-10" db="EMBL/GenBank/DDBJ databases">
        <authorList>
            <person name="de Groot N.N."/>
        </authorList>
    </citation>
    <scope>NUCLEOTIDE SEQUENCE [LARGE SCALE GENOMIC DNA]</scope>
    <source>
        <strain evidence="4 5">DSM 19981</strain>
    </source>
</reference>
<dbReference type="EMBL" id="FOSQ01000001">
    <property type="protein sequence ID" value="SFK15197.1"/>
    <property type="molecule type" value="Genomic_DNA"/>
</dbReference>
<accession>A0A1I3X7C7</accession>
<evidence type="ECO:0000256" key="2">
    <source>
        <dbReference type="PROSITE-ProRule" id="PRU00169"/>
    </source>
</evidence>
<feature type="domain" description="Response regulatory" evidence="3">
    <location>
        <begin position="13"/>
        <end position="132"/>
    </location>
</feature>
<organism evidence="4 5">
    <name type="scientific">Falsiroseomonas stagni DSM 19981</name>
    <dbReference type="NCBI Taxonomy" id="1123062"/>
    <lineage>
        <taxon>Bacteria</taxon>
        <taxon>Pseudomonadati</taxon>
        <taxon>Pseudomonadota</taxon>
        <taxon>Alphaproteobacteria</taxon>
        <taxon>Acetobacterales</taxon>
        <taxon>Roseomonadaceae</taxon>
        <taxon>Falsiroseomonas</taxon>
    </lineage>
</organism>
<dbReference type="STRING" id="1123062.SAMN02745775_10123"/>
<proteinExistence type="predicted"/>
<dbReference type="Pfam" id="PF00072">
    <property type="entry name" value="Response_reg"/>
    <property type="match status" value="1"/>
</dbReference>